<organism evidence="1 2">
    <name type="scientific">Candidatus Chaera renei</name>
    <dbReference type="NCBI Taxonomy" id="2506947"/>
    <lineage>
        <taxon>Bacteria</taxon>
        <taxon>Candidatus Saccharimonadota</taxon>
        <taxon>Candidatus Saccharimonadia</taxon>
        <taxon>Candidatus Saccharimonadales</taxon>
        <taxon>Candidatus Saccharimonadaceae</taxon>
        <taxon>Candidatus Chaera</taxon>
    </lineage>
</organism>
<dbReference type="AlphaFoldDB" id="A0A4Q0AIS6"/>
<protein>
    <submittedName>
        <fullName evidence="1">Uncharacterized protein</fullName>
    </submittedName>
</protein>
<name>A0A4Q0AIS6_9BACT</name>
<accession>A0A4Q0AIS6</accession>
<keyword evidence="2" id="KW-1185">Reference proteome</keyword>
<dbReference type="Proteomes" id="UP000289269">
    <property type="component" value="Unassembled WGS sequence"/>
</dbReference>
<evidence type="ECO:0000313" key="1">
    <source>
        <dbReference type="EMBL" id="RWZ79425.1"/>
    </source>
</evidence>
<gene>
    <name evidence="1" type="ORF">EOT04_01760</name>
</gene>
<sequence length="128" mass="14534">MEDFYFPERRKQPVRLAGRSVDSQDVACIVYLSNMDKKPGWYEVTEPPTSAEVEEHLYSALVRRALLNIRVLPRPDLTDNELNLQVNSIEKVPDGGLSVRGILTGRRQFHMLTSPQPEQPASVKISKT</sequence>
<evidence type="ECO:0000313" key="2">
    <source>
        <dbReference type="Proteomes" id="UP000289269"/>
    </source>
</evidence>
<comment type="caution">
    <text evidence="1">The sequence shown here is derived from an EMBL/GenBank/DDBJ whole genome shotgun (WGS) entry which is preliminary data.</text>
</comment>
<proteinExistence type="predicted"/>
<reference evidence="1" key="1">
    <citation type="submission" date="2019-01" db="EMBL/GenBank/DDBJ databases">
        <title>Genomic signatures and co-occurrence patterns of the ultra-small Saccharimodia (Patescibacteria phylum) suggest a symbiotic lifestyle.</title>
        <authorList>
            <person name="Lemos L."/>
            <person name="Medeiros J."/>
            <person name="Andreote F."/>
            <person name="Fernandes G."/>
            <person name="Varani A."/>
            <person name="Oliveira G."/>
            <person name="Pylro V."/>
        </authorList>
    </citation>
    <scope>NUCLEOTIDE SEQUENCE [LARGE SCALE GENOMIC DNA]</scope>
    <source>
        <strain evidence="1">AMD01</strain>
    </source>
</reference>
<dbReference type="EMBL" id="SCKW01000013">
    <property type="protein sequence ID" value="RWZ79425.1"/>
    <property type="molecule type" value="Genomic_DNA"/>
</dbReference>